<evidence type="ECO:0000256" key="5">
    <source>
        <dbReference type="ARBA" id="ARBA00023040"/>
    </source>
</evidence>
<evidence type="ECO:0000256" key="7">
    <source>
        <dbReference type="ARBA" id="ARBA00023170"/>
    </source>
</evidence>
<feature type="transmembrane region" description="Helical" evidence="10">
    <location>
        <begin position="26"/>
        <end position="50"/>
    </location>
</feature>
<dbReference type="KEGG" id="acs:103278754"/>
<feature type="transmembrane region" description="Helical" evidence="10">
    <location>
        <begin position="62"/>
        <end position="81"/>
    </location>
</feature>
<comment type="similarity">
    <text evidence="9">Belongs to the G-protein coupled receptor 1 family.</text>
</comment>
<evidence type="ECO:0000256" key="1">
    <source>
        <dbReference type="ARBA" id="ARBA00004651"/>
    </source>
</evidence>
<dbReference type="GeneTree" id="ENSGT00940000164556"/>
<dbReference type="PANTHER" id="PTHR24249">
    <property type="entry name" value="HISTAMINE RECEPTOR-RELATED G-PROTEIN COUPLED RECEPTOR"/>
    <property type="match status" value="1"/>
</dbReference>
<dbReference type="GO" id="GO:0007187">
    <property type="term" value="P:G protein-coupled receptor signaling pathway, coupled to cyclic nucleotide second messenger"/>
    <property type="evidence" value="ECO:0000318"/>
    <property type="project" value="GO_Central"/>
</dbReference>
<evidence type="ECO:0000256" key="9">
    <source>
        <dbReference type="RuleBase" id="RU000688"/>
    </source>
</evidence>
<feature type="transmembrane region" description="Helical" evidence="10">
    <location>
        <begin position="147"/>
        <end position="167"/>
    </location>
</feature>
<dbReference type="GO" id="GO:0051378">
    <property type="term" value="F:serotonin binding"/>
    <property type="evidence" value="ECO:0000318"/>
    <property type="project" value="GO_Central"/>
</dbReference>
<feature type="domain" description="G-protein coupled receptors family 1 profile" evidence="11">
    <location>
        <begin position="39"/>
        <end position="305"/>
    </location>
</feature>
<dbReference type="HOGENOM" id="CLU_009579_0_0_1"/>
<organism evidence="12 13">
    <name type="scientific">Anolis carolinensis</name>
    <name type="common">Green anole</name>
    <name type="synonym">American chameleon</name>
    <dbReference type="NCBI Taxonomy" id="28377"/>
    <lineage>
        <taxon>Eukaryota</taxon>
        <taxon>Metazoa</taxon>
        <taxon>Chordata</taxon>
        <taxon>Craniata</taxon>
        <taxon>Vertebrata</taxon>
        <taxon>Euteleostomi</taxon>
        <taxon>Lepidosauria</taxon>
        <taxon>Squamata</taxon>
        <taxon>Bifurcata</taxon>
        <taxon>Unidentata</taxon>
        <taxon>Episquamata</taxon>
        <taxon>Toxicofera</taxon>
        <taxon>Iguania</taxon>
        <taxon>Dactyloidae</taxon>
        <taxon>Anolis</taxon>
    </lineage>
</organism>
<evidence type="ECO:0000259" key="11">
    <source>
        <dbReference type="PROSITE" id="PS50262"/>
    </source>
</evidence>
<dbReference type="PRINTS" id="PR00237">
    <property type="entry name" value="GPCRRHODOPSN"/>
</dbReference>
<dbReference type="GO" id="GO:0007268">
    <property type="term" value="P:chemical synaptic transmission"/>
    <property type="evidence" value="ECO:0000318"/>
    <property type="project" value="GO_Central"/>
</dbReference>
<dbReference type="PROSITE" id="PS00237">
    <property type="entry name" value="G_PROTEIN_RECEP_F1_1"/>
    <property type="match status" value="1"/>
</dbReference>
<dbReference type="GO" id="GO:0005886">
    <property type="term" value="C:plasma membrane"/>
    <property type="evidence" value="ECO:0000318"/>
    <property type="project" value="GO_Central"/>
</dbReference>
<evidence type="ECO:0000256" key="3">
    <source>
        <dbReference type="ARBA" id="ARBA00022692"/>
    </source>
</evidence>
<dbReference type="Proteomes" id="UP000001646">
    <property type="component" value="Chromosome 4"/>
</dbReference>
<keyword evidence="7 9" id="KW-0675">Receptor</keyword>
<dbReference type="GO" id="GO:0007198">
    <property type="term" value="P:adenylate cyclase-inhibiting serotonin receptor signaling pathway"/>
    <property type="evidence" value="ECO:0000318"/>
    <property type="project" value="GO_Central"/>
</dbReference>
<dbReference type="OrthoDB" id="6376512at2759"/>
<dbReference type="InterPro" id="IPR050569">
    <property type="entry name" value="TAAR"/>
</dbReference>
<dbReference type="GO" id="GO:0045202">
    <property type="term" value="C:synapse"/>
    <property type="evidence" value="ECO:0007669"/>
    <property type="project" value="GOC"/>
</dbReference>
<reference evidence="12" key="2">
    <citation type="submission" date="2025-08" db="UniProtKB">
        <authorList>
            <consortium name="Ensembl"/>
        </authorList>
    </citation>
    <scope>IDENTIFICATION</scope>
</reference>
<dbReference type="GO" id="GO:0030594">
    <property type="term" value="F:neurotransmitter receptor activity"/>
    <property type="evidence" value="ECO:0000318"/>
    <property type="project" value="GO_Central"/>
</dbReference>
<dbReference type="Bgee" id="ENSACAG00000029573">
    <property type="expression patterns" value="Expressed in dewlap and 3 other cell types or tissues"/>
</dbReference>
<keyword evidence="5 9" id="KW-0297">G-protein coupled receptor</keyword>
<dbReference type="Gene3D" id="1.20.1070.10">
    <property type="entry name" value="Rhodopsin 7-helix transmembrane proteins"/>
    <property type="match status" value="1"/>
</dbReference>
<dbReference type="GO" id="GO:0030425">
    <property type="term" value="C:dendrite"/>
    <property type="evidence" value="ECO:0000318"/>
    <property type="project" value="GO_Central"/>
</dbReference>
<dbReference type="Ensembl" id="ENSACAT00000030353.1">
    <property type="protein sequence ID" value="ENSACAP00000022934.1"/>
    <property type="gene ID" value="ENSACAG00000029573.1"/>
</dbReference>
<reference evidence="12" key="3">
    <citation type="submission" date="2025-09" db="UniProtKB">
        <authorList>
            <consortium name="Ensembl"/>
        </authorList>
    </citation>
    <scope>IDENTIFICATION</scope>
</reference>
<evidence type="ECO:0000313" key="12">
    <source>
        <dbReference type="Ensembl" id="ENSACAP00000022934.1"/>
    </source>
</evidence>
<feature type="transmembrane region" description="Helical" evidence="10">
    <location>
        <begin position="261"/>
        <end position="283"/>
    </location>
</feature>
<evidence type="ECO:0000256" key="4">
    <source>
        <dbReference type="ARBA" id="ARBA00022989"/>
    </source>
</evidence>
<dbReference type="PANTHER" id="PTHR24249:SF307">
    <property type="entry name" value="TRACE AMINE-ASSOCIATED RECEPTOR 5"/>
    <property type="match status" value="1"/>
</dbReference>
<feature type="transmembrane region" description="Helical" evidence="10">
    <location>
        <begin position="101"/>
        <end position="126"/>
    </location>
</feature>
<evidence type="ECO:0000313" key="13">
    <source>
        <dbReference type="Proteomes" id="UP000001646"/>
    </source>
</evidence>
<dbReference type="PROSITE" id="PS50262">
    <property type="entry name" value="G_PROTEIN_RECEP_F1_2"/>
    <property type="match status" value="1"/>
</dbReference>
<dbReference type="InParanoid" id="R4GC76"/>
<keyword evidence="2" id="KW-1003">Cell membrane</keyword>
<dbReference type="InterPro" id="IPR017452">
    <property type="entry name" value="GPCR_Rhodpsn_7TM"/>
</dbReference>
<dbReference type="AlphaFoldDB" id="R4GC76"/>
<dbReference type="eggNOG" id="KOG3656">
    <property type="taxonomic scope" value="Eukaryota"/>
</dbReference>
<protein>
    <recommendedName>
        <fullName evidence="11">G-protein coupled receptors family 1 profile domain-containing protein</fullName>
    </recommendedName>
</protein>
<dbReference type="InterPro" id="IPR000276">
    <property type="entry name" value="GPCR_Rhodpsn"/>
</dbReference>
<keyword evidence="6 10" id="KW-0472">Membrane</keyword>
<keyword evidence="3 9" id="KW-0812">Transmembrane</keyword>
<keyword evidence="8 9" id="KW-0807">Transducer</keyword>
<dbReference type="CDD" id="cd00637">
    <property type="entry name" value="7tm_classA_rhodopsin-like"/>
    <property type="match status" value="1"/>
</dbReference>
<keyword evidence="4 10" id="KW-1133">Transmembrane helix</keyword>
<dbReference type="SUPFAM" id="SSF81321">
    <property type="entry name" value="Family A G protein-coupled receptor-like"/>
    <property type="match status" value="1"/>
</dbReference>
<feature type="transmembrane region" description="Helical" evidence="10">
    <location>
        <begin position="289"/>
        <end position="308"/>
    </location>
</feature>
<dbReference type="Pfam" id="PF00001">
    <property type="entry name" value="7tm_1"/>
    <property type="match status" value="1"/>
</dbReference>
<dbReference type="GO" id="GO:0004993">
    <property type="term" value="F:G protein-coupled serotonin receptor activity"/>
    <property type="evidence" value="ECO:0000318"/>
    <property type="project" value="GO_Central"/>
</dbReference>
<proteinExistence type="inferred from homology"/>
<sequence>MLRNSSSGGPNCTDCSRDFAADVSKVLLMVILIVGIILGNFLSLLVFLHIKQFRTSQGYLKASLALADLAVGLIVVPYSVYREVNGLSSGMKQESDQSEQLACFITGPIFAGCTFVSIITIFLLSVERSIAVMKPLQRKAVITKRRTVWFIAASWAIGFSLAVIPLISTPNITFQYNSCSKMCNYFFPPDKLPQSHWNVMLLYPVFDFSLLTGTFAVNATTFAALHRYCKMRKQLGEEPQSGNQLSFSDITAAKTIGLLTVAYYISFLPVAVFVVGSVVGYLWCQFSFYTFWILTSNSCWNVAIYSVWDPKFRRGVRELFSKQGLLSASQPPSHSLERHSSAPPCVAVLKEMFRPERSS</sequence>
<comment type="subcellular location">
    <subcellularLocation>
        <location evidence="1">Cell membrane</location>
        <topology evidence="1">Multi-pass membrane protein</topology>
    </subcellularLocation>
</comment>
<evidence type="ECO:0000256" key="2">
    <source>
        <dbReference type="ARBA" id="ARBA00022475"/>
    </source>
</evidence>
<evidence type="ECO:0000256" key="6">
    <source>
        <dbReference type="ARBA" id="ARBA00023136"/>
    </source>
</evidence>
<evidence type="ECO:0000256" key="8">
    <source>
        <dbReference type="ARBA" id="ARBA00023224"/>
    </source>
</evidence>
<evidence type="ECO:0000256" key="10">
    <source>
        <dbReference type="SAM" id="Phobius"/>
    </source>
</evidence>
<feature type="transmembrane region" description="Helical" evidence="10">
    <location>
        <begin position="201"/>
        <end position="225"/>
    </location>
</feature>
<name>R4GC76_ANOCA</name>
<accession>R4GC76</accession>
<keyword evidence="13" id="KW-1185">Reference proteome</keyword>
<reference evidence="12 13" key="1">
    <citation type="submission" date="2009-12" db="EMBL/GenBank/DDBJ databases">
        <title>The Genome Sequence of Anolis carolinensis (Green Anole Lizard).</title>
        <authorList>
            <consortium name="The Genome Sequencing Platform"/>
            <person name="Di Palma F."/>
            <person name="Alfoldi J."/>
            <person name="Heiman D."/>
            <person name="Young S."/>
            <person name="Grabherr M."/>
            <person name="Johnson J."/>
            <person name="Lander E.S."/>
            <person name="Lindblad-Toh K."/>
        </authorList>
    </citation>
    <scope>NUCLEOTIDE SEQUENCE [LARGE SCALE GENOMIC DNA]</scope>
    <source>
        <strain evidence="12 13">JBL SC #1</strain>
    </source>
</reference>